<dbReference type="PATRIC" id="fig|294.195.peg.2805"/>
<dbReference type="InterPro" id="IPR051048">
    <property type="entry name" value="Peptidase_S8/S53_subtilisin"/>
</dbReference>
<dbReference type="InterPro" id="IPR034061">
    <property type="entry name" value="Peptidases_S8_Autotransporter"/>
</dbReference>
<evidence type="ECO:0000256" key="4">
    <source>
        <dbReference type="ARBA" id="ARBA00022801"/>
    </source>
</evidence>
<dbReference type="InterPro" id="IPR015500">
    <property type="entry name" value="Peptidase_S8_subtilisin-rel"/>
</dbReference>
<evidence type="ECO:0000256" key="3">
    <source>
        <dbReference type="ARBA" id="ARBA00022729"/>
    </source>
</evidence>
<dbReference type="InterPro" id="IPR006315">
    <property type="entry name" value="OM_autotransptr_brl_dom"/>
</dbReference>
<dbReference type="PANTHER" id="PTHR43399">
    <property type="entry name" value="SUBTILISIN-RELATED"/>
    <property type="match status" value="1"/>
</dbReference>
<dbReference type="GO" id="GO:0006508">
    <property type="term" value="P:proteolysis"/>
    <property type="evidence" value="ECO:0007669"/>
    <property type="project" value="UniProtKB-KW"/>
</dbReference>
<dbReference type="InterPro" id="IPR036852">
    <property type="entry name" value="Peptidase_S8/S53_dom_sf"/>
</dbReference>
<feature type="active site" description="Charge relay system" evidence="6">
    <location>
        <position position="156"/>
    </location>
</feature>
<evidence type="ECO:0000256" key="2">
    <source>
        <dbReference type="ARBA" id="ARBA00022670"/>
    </source>
</evidence>
<keyword evidence="4 6" id="KW-0378">Hydrolase</keyword>
<dbReference type="Proteomes" id="UP000063434">
    <property type="component" value="Unassembled WGS sequence"/>
</dbReference>
<organism evidence="8 9">
    <name type="scientific">Pseudomonas fluorescens</name>
    <dbReference type="NCBI Taxonomy" id="294"/>
    <lineage>
        <taxon>Bacteria</taxon>
        <taxon>Pseudomonadati</taxon>
        <taxon>Pseudomonadota</taxon>
        <taxon>Gammaproteobacteria</taxon>
        <taxon>Pseudomonadales</taxon>
        <taxon>Pseudomonadaceae</taxon>
        <taxon>Pseudomonas</taxon>
    </lineage>
</organism>
<dbReference type="Gene3D" id="3.40.50.200">
    <property type="entry name" value="Peptidase S8/S53 domain"/>
    <property type="match status" value="1"/>
</dbReference>
<dbReference type="PROSITE" id="PS51208">
    <property type="entry name" value="AUTOTRANSPORTER"/>
    <property type="match status" value="1"/>
</dbReference>
<dbReference type="PRINTS" id="PR00723">
    <property type="entry name" value="SUBTILISIN"/>
</dbReference>
<keyword evidence="3" id="KW-0732">Signal</keyword>
<dbReference type="CDD" id="cd04848">
    <property type="entry name" value="Peptidases_S8_Autotransporter_serine_protease_like"/>
    <property type="match status" value="1"/>
</dbReference>
<dbReference type="InterPro" id="IPR023828">
    <property type="entry name" value="Peptidase_S8_Ser-AS"/>
</dbReference>
<accession>A0A109KVR5</accession>
<dbReference type="EMBL" id="LCYC01000039">
    <property type="protein sequence ID" value="KWV76285.1"/>
    <property type="molecule type" value="Genomic_DNA"/>
</dbReference>
<keyword evidence="2 6" id="KW-0645">Protease</keyword>
<dbReference type="PANTHER" id="PTHR43399:SF4">
    <property type="entry name" value="CELL WALL-ASSOCIATED PROTEASE"/>
    <property type="match status" value="1"/>
</dbReference>
<dbReference type="Pfam" id="PF03797">
    <property type="entry name" value="Autotransporter"/>
    <property type="match status" value="1"/>
</dbReference>
<dbReference type="InterPro" id="IPR005546">
    <property type="entry name" value="Autotransporte_beta"/>
</dbReference>
<dbReference type="PROSITE" id="PS51892">
    <property type="entry name" value="SUBTILASE"/>
    <property type="match status" value="1"/>
</dbReference>
<dbReference type="SMART" id="SM00869">
    <property type="entry name" value="Autotransporter"/>
    <property type="match status" value="1"/>
</dbReference>
<evidence type="ECO:0000256" key="1">
    <source>
        <dbReference type="ARBA" id="ARBA00011073"/>
    </source>
</evidence>
<dbReference type="SUPFAM" id="SSF103515">
    <property type="entry name" value="Autotransporter"/>
    <property type="match status" value="1"/>
</dbReference>
<feature type="active site" description="Charge relay system" evidence="6">
    <location>
        <position position="113"/>
    </location>
</feature>
<evidence type="ECO:0000256" key="5">
    <source>
        <dbReference type="ARBA" id="ARBA00022825"/>
    </source>
</evidence>
<dbReference type="InterPro" id="IPR000209">
    <property type="entry name" value="Peptidase_S8/S53_dom"/>
</dbReference>
<reference evidence="8 9" key="1">
    <citation type="submission" date="2015-05" db="EMBL/GenBank/DDBJ databases">
        <title>A genomic and transcriptomic approach to investigate the blue pigment phenotype in Pseudomonas fluorescens.</title>
        <authorList>
            <person name="Andreani N.A."/>
            <person name="Cardazzo B."/>
        </authorList>
    </citation>
    <scope>NUCLEOTIDE SEQUENCE [LARGE SCALE GENOMIC DNA]</scope>
    <source>
        <strain evidence="8 9">Ps_40</strain>
    </source>
</reference>
<proteinExistence type="inferred from homology"/>
<dbReference type="InterPro" id="IPR022398">
    <property type="entry name" value="Peptidase_S8_His-AS"/>
</dbReference>
<dbReference type="Pfam" id="PF12951">
    <property type="entry name" value="PATR"/>
    <property type="match status" value="1"/>
</dbReference>
<comment type="caution">
    <text evidence="8">The sequence shown here is derived from an EMBL/GenBank/DDBJ whole genome shotgun (WGS) entry which is preliminary data.</text>
</comment>
<evidence type="ECO:0000256" key="6">
    <source>
        <dbReference type="PROSITE-ProRule" id="PRU01240"/>
    </source>
</evidence>
<evidence type="ECO:0000313" key="8">
    <source>
        <dbReference type="EMBL" id="KWV76285.1"/>
    </source>
</evidence>
<dbReference type="SUPFAM" id="SSF52743">
    <property type="entry name" value="Subtilisin-like"/>
    <property type="match status" value="1"/>
</dbReference>
<gene>
    <name evidence="8" type="ORF">PFL603g_02625</name>
</gene>
<dbReference type="Pfam" id="PF00082">
    <property type="entry name" value="Peptidase_S8"/>
    <property type="match status" value="1"/>
</dbReference>
<feature type="domain" description="Autotransporter" evidence="7">
    <location>
        <begin position="745"/>
        <end position="1024"/>
    </location>
</feature>
<feature type="active site" description="Charge relay system" evidence="6">
    <location>
        <position position="342"/>
    </location>
</feature>
<dbReference type="NCBIfam" id="TIGR01414">
    <property type="entry name" value="autotrans_barl"/>
    <property type="match status" value="1"/>
</dbReference>
<comment type="similarity">
    <text evidence="1 6">Belongs to the peptidase S8 family.</text>
</comment>
<dbReference type="Gene3D" id="2.40.128.130">
    <property type="entry name" value="Autotransporter beta-domain"/>
    <property type="match status" value="1"/>
</dbReference>
<dbReference type="AlphaFoldDB" id="A0A109KVR5"/>
<keyword evidence="5 6" id="KW-0720">Serine protease</keyword>
<dbReference type="InterPro" id="IPR036709">
    <property type="entry name" value="Autotransporte_beta_dom_sf"/>
</dbReference>
<evidence type="ECO:0000259" key="7">
    <source>
        <dbReference type="PROSITE" id="PS51208"/>
    </source>
</evidence>
<name>A0A109KVR5_PSEFL</name>
<protein>
    <submittedName>
        <fullName evidence="8">Extracellular serine protease</fullName>
        <ecNumber evidence="8">3.4.21.-</ecNumber>
    </submittedName>
</protein>
<evidence type="ECO:0000313" key="9">
    <source>
        <dbReference type="Proteomes" id="UP000063434"/>
    </source>
</evidence>
<dbReference type="GO" id="GO:0019867">
    <property type="term" value="C:outer membrane"/>
    <property type="evidence" value="ECO:0007669"/>
    <property type="project" value="InterPro"/>
</dbReference>
<sequence>MLAKNVNDDVDILAIRVASEFFASKLAPTGGITIIGSVHMITDSPRFKPFTAGSLLLLSVAAQAQYTETGQPGNPASWRSAEYQSDWGLGRMKADEAYAAGISGQGVKIGALDSGFDANHPEAAKDRFHPVTATGTYVDGSAFSTTGALNPNNDSHGTHVTGTMGAARDGVGMHGVAYNAQVFVGNTNANDSFLFGPTPDPKYFKTVYTALVDSGVRAINNSWGSQPKDVSYQTLDNMHAAYAQHYNRGTWLDAAADVAKAGVINVFSAGNSGYANASVRSALPYFQPELEGHWLAVSGLDKANNQKYNKCGVAKYWCISTPGALINSTIPDGGYGVKSGTSMSAPHATGALALVMERYPYMTNEQALQVLLTTATQLDGSITQAPNAIVGWGVPDLGRALHGPGQLLGPMEVNLAAGQGDVWSNGISDQALIQRQAEDRAEHTAWQQTLIDKGWQNGVGASASQQDQTDYAIGTARDQAAANRVYEGSLIKAGAGSLVLSGDSTYRGATLVNGGLLVVNGSLTSAVTVNDSGTLGGSGRIAALSVNSGGRVAPGNSVGTLQVAGDVNLGAGSTYAVELTPTSSDRIVAGGQAILGGGTVTLALENSPTLLSQSEAQSLIGRQYSILQAAGGIQGQFGQVLPNYLFLGGTLDYAANAVQLNVGRNDASFASVGATRNQRNVATAAEQLGAGNPVYESLLQSQSVAVAQQGLQQLSGEIYPAVGAMLINDSLQLRNAVGERLRHVPVTGESNLWFKALGAWGKTDSRTETAGSTTSIGGLLAGVDGALDEQTRVGVVAGYSDSSLNMGSGTHSSASIDSYHFGAYAGRELGDWRLSVGGAYSWHRGDVKRDLQWGDVSGKQKTKLDATTAQVFTEAAYRIRLQAVALEPFANLAYVHLNSESFHEKGDAAALERGSDRRDAVLSTLGVRAIKTLALNDHQQLDLSGSLGWQHSLTAVESEEHLAFVAGGPSFAVRSAPLLRDAALMGVQASLALNASTRVNLDYNGQLGGRAKTQGVGLSLNWQF</sequence>
<dbReference type="EC" id="3.4.21.-" evidence="8"/>
<dbReference type="NCBIfam" id="TIGR02601">
    <property type="entry name" value="autotrns_rpt"/>
    <property type="match status" value="1"/>
</dbReference>
<dbReference type="PROSITE" id="PS00137">
    <property type="entry name" value="SUBTILASE_HIS"/>
    <property type="match status" value="1"/>
</dbReference>
<dbReference type="PROSITE" id="PS00138">
    <property type="entry name" value="SUBTILASE_SER"/>
    <property type="match status" value="1"/>
</dbReference>
<dbReference type="InterPro" id="IPR013425">
    <property type="entry name" value="Autotrns_rpt"/>
</dbReference>
<dbReference type="GO" id="GO:0004252">
    <property type="term" value="F:serine-type endopeptidase activity"/>
    <property type="evidence" value="ECO:0007669"/>
    <property type="project" value="UniProtKB-UniRule"/>
</dbReference>